<dbReference type="InterPro" id="IPR032339">
    <property type="entry name" value="DUF4859"/>
</dbReference>
<organism evidence="2 3">
    <name type="scientific">Labilibaculum manganireducens</name>
    <dbReference type="NCBI Taxonomy" id="1940525"/>
    <lineage>
        <taxon>Bacteria</taxon>
        <taxon>Pseudomonadati</taxon>
        <taxon>Bacteroidota</taxon>
        <taxon>Bacteroidia</taxon>
        <taxon>Marinilabiliales</taxon>
        <taxon>Marinifilaceae</taxon>
        <taxon>Labilibaculum</taxon>
    </lineage>
</organism>
<feature type="domain" description="DUF4859" evidence="1">
    <location>
        <begin position="532"/>
        <end position="654"/>
    </location>
</feature>
<keyword evidence="3" id="KW-1185">Reference proteome</keyword>
<dbReference type="AlphaFoldDB" id="A0A2N3IA86"/>
<accession>A0A2N3IA86</accession>
<protein>
    <submittedName>
        <fullName evidence="2">DUF4859 domain-containing protein</fullName>
    </submittedName>
</protein>
<evidence type="ECO:0000313" key="3">
    <source>
        <dbReference type="Proteomes" id="UP000233618"/>
    </source>
</evidence>
<gene>
    <name evidence="2" type="ORF">BZG01_07730</name>
</gene>
<evidence type="ECO:0000259" key="1">
    <source>
        <dbReference type="Pfam" id="PF16151"/>
    </source>
</evidence>
<dbReference type="EMBL" id="MVDE01000009">
    <property type="protein sequence ID" value="PKQ67274.1"/>
    <property type="molecule type" value="Genomic_DNA"/>
</dbReference>
<dbReference type="Pfam" id="PF19527">
    <property type="entry name" value="DUF6055"/>
    <property type="match status" value="1"/>
</dbReference>
<reference evidence="2 3" key="1">
    <citation type="journal article" date="2017" name="Front. Microbiol.">
        <title>Labilibaculum manganireducens gen. nov., sp. nov. and Labilibaculum filiforme sp. nov., Novel Bacteroidetes Isolated from Subsurface Sediments of the Baltic Sea.</title>
        <authorList>
            <person name="Vandieken V."/>
            <person name="Marshall I.P."/>
            <person name="Niemann H."/>
            <person name="Engelen B."/>
            <person name="Cypionka H."/>
        </authorList>
    </citation>
    <scope>NUCLEOTIDE SEQUENCE [LARGE SCALE GENOMIC DNA]</scope>
    <source>
        <strain evidence="2 3">59.10-2M</strain>
    </source>
</reference>
<dbReference type="Pfam" id="PF16151">
    <property type="entry name" value="DUF4859"/>
    <property type="match status" value="1"/>
</dbReference>
<name>A0A2N3IA86_9BACT</name>
<sequence>MKENKSYFKLYKSGFSGLYNCFLLVLFVIVTSVYTSGCGKSDIPETRPEPTPVDTTAMVDTTSAVTILTESDVPDYDRFYKPEEHKSLDMLRGDSKWSFVRSKQSDHFIVFWEPDFGLDPNASSVPEFYRVDIDDLLLKAESFYDLNINTLKFAEVGVGKSNLDDYKMQIYLFYTDEWMAYGSGYDDVIGALWINPATVHPVGSVIAHEIGHSFQYQVFCDLGNGAGLRYGFGGNGGNAFWEQTAQWQAMQSYPEEIFEGYHYPVYCDNYHRHVLHENYRYASYFIHYYWAEKHGKDMIGKIWREAKEPEDPIQAYMRINGLTVDGLNAELYEAATKFVTWDLDALRSLGENYIGKHTYKFYQLTDGSYQVAYSKCPSSTGYNVIPLNVPTVGTVITTSFTALTPGSALATGDPGTATNYNSSSLTRAGWRYGYVALLDNGQRVYGEMNRKTAGSVEFTVPEGCVNLWFVVLGAPSTYEAHPWDEKESNDDQWPYKLKFSNTDILGNITIDPNAAPEDLTLTYDISFAAADDYSGATVNLNANGDINKVAQAFVMQPSAISSNMLGAKETPSEGKIAFAAVESDGSLNYETTANGYGFWFDSVGGVIGWGSENDSKLFSEFSSSSFELNIGQYPGKSAVGNTYTVKEALIYTKDGTQYQVTFVMNITIK</sequence>
<dbReference type="RefSeq" id="WP_101309258.1">
    <property type="nucleotide sequence ID" value="NZ_MVDE01000009.1"/>
</dbReference>
<dbReference type="InterPro" id="IPR045690">
    <property type="entry name" value="DUF6055"/>
</dbReference>
<comment type="caution">
    <text evidence="2">The sequence shown here is derived from an EMBL/GenBank/DDBJ whole genome shotgun (WGS) entry which is preliminary data.</text>
</comment>
<proteinExistence type="predicted"/>
<evidence type="ECO:0000313" key="2">
    <source>
        <dbReference type="EMBL" id="PKQ67274.1"/>
    </source>
</evidence>
<dbReference type="Proteomes" id="UP000233618">
    <property type="component" value="Unassembled WGS sequence"/>
</dbReference>